<feature type="domain" description="EF-hand" evidence="8">
    <location>
        <begin position="53"/>
        <end position="88"/>
    </location>
</feature>
<dbReference type="Proteomes" id="UP000717585">
    <property type="component" value="Unassembled WGS sequence"/>
</dbReference>
<evidence type="ECO:0000256" key="1">
    <source>
        <dbReference type="ARBA" id="ARBA00022527"/>
    </source>
</evidence>
<dbReference type="InterPro" id="IPR000719">
    <property type="entry name" value="Prot_kinase_dom"/>
</dbReference>
<dbReference type="InterPro" id="IPR011992">
    <property type="entry name" value="EF-hand-dom_pair"/>
</dbReference>
<dbReference type="SUPFAM" id="SSF47473">
    <property type="entry name" value="EF-hand"/>
    <property type="match status" value="1"/>
</dbReference>
<evidence type="ECO:0000259" key="8">
    <source>
        <dbReference type="PROSITE" id="PS50222"/>
    </source>
</evidence>
<dbReference type="PROSITE" id="PS50011">
    <property type="entry name" value="PROTEIN_KINASE_DOM"/>
    <property type="match status" value="1"/>
</dbReference>
<dbReference type="FunFam" id="1.10.510.10:FF:000571">
    <property type="entry name" value="Maternal embryonic leucine zipper kinase"/>
    <property type="match status" value="1"/>
</dbReference>
<dbReference type="Gene3D" id="1.10.238.10">
    <property type="entry name" value="EF-hand"/>
    <property type="match status" value="1"/>
</dbReference>
<dbReference type="OrthoDB" id="193931at2759"/>
<dbReference type="GO" id="GO:0004674">
    <property type="term" value="F:protein serine/threonine kinase activity"/>
    <property type="evidence" value="ECO:0007669"/>
    <property type="project" value="UniProtKB-KW"/>
</dbReference>
<feature type="domain" description="Protein kinase" evidence="7">
    <location>
        <begin position="157"/>
        <end position="412"/>
    </location>
</feature>
<dbReference type="Pfam" id="PF00069">
    <property type="entry name" value="Pkinase"/>
    <property type="match status" value="1"/>
</dbReference>
<name>A0A8J6BYI8_9EUKA</name>
<dbReference type="AlphaFoldDB" id="A0A8J6BYI8"/>
<evidence type="ECO:0000313" key="9">
    <source>
        <dbReference type="EMBL" id="KAG9394536.1"/>
    </source>
</evidence>
<sequence length="530" mass="60230">MAIKTPVEVFHGGHGKNTRHGHFHSSRKHFIQSLTYWRQSMREITGSWEDDESRVRYMKSLFAIADQDGTKKIKFEELNDILAFFAKEGFDPSSFAFNIPAEATPDDIVRAVMDEYDYGRTGYLTEEEFMALTDTVLKEYQLHQDYAGIINRTIGPYNMTRTLGYGTMGIVKFATHKETGKAVAIKVIRRANNYVDEVMIDAEIEAHETITGHPYIVSFVEALETDSHVFFIMELCGGGSVLDHILHTPFTEAITRFYLRQVAEGLVHMHECGVAHRDLRLENVLLDNEGNVKICDFGHALIFNDGWDAFTSQTRAGSLFSQAPEQIGRNPCSGRAVDVWSLGVVMHCLLLNRRPFVEEGMDQMRQLKAIANAELSLPEDINPDAADLLRQLLAKDPKARPTVSEALEHPWFDGPVHKPAIAFTELDMTDIPGHTWDEDIAGTWKTMLDVLGTFPLDISTPPEPLCDMHVRLVHRENGVHLGLTFMPDEEGDMTFGFYLWRGECWQFQRVSKRIITNFLDWVMKNGNRES</sequence>
<dbReference type="PROSITE" id="PS00107">
    <property type="entry name" value="PROTEIN_KINASE_ATP"/>
    <property type="match status" value="1"/>
</dbReference>
<accession>A0A8J6BYI8</accession>
<dbReference type="InterPro" id="IPR020635">
    <property type="entry name" value="Tyr_kinase_cat_dom"/>
</dbReference>
<feature type="binding site" evidence="6">
    <location>
        <position position="186"/>
    </location>
    <ligand>
        <name>ATP</name>
        <dbReference type="ChEBI" id="CHEBI:30616"/>
    </ligand>
</feature>
<dbReference type="InterPro" id="IPR011009">
    <property type="entry name" value="Kinase-like_dom_sf"/>
</dbReference>
<comment type="caution">
    <text evidence="9">The sequence shown here is derived from an EMBL/GenBank/DDBJ whole genome shotgun (WGS) entry which is preliminary data.</text>
</comment>
<keyword evidence="2" id="KW-0808">Transferase</keyword>
<dbReference type="PANTHER" id="PTHR24346:SF82">
    <property type="entry name" value="KP78A-RELATED"/>
    <property type="match status" value="1"/>
</dbReference>
<proteinExistence type="predicted"/>
<dbReference type="SUPFAM" id="SSF56112">
    <property type="entry name" value="Protein kinase-like (PK-like)"/>
    <property type="match status" value="1"/>
</dbReference>
<evidence type="ECO:0000259" key="7">
    <source>
        <dbReference type="PROSITE" id="PS50011"/>
    </source>
</evidence>
<keyword evidence="10" id="KW-1185">Reference proteome</keyword>
<dbReference type="GO" id="GO:0005509">
    <property type="term" value="F:calcium ion binding"/>
    <property type="evidence" value="ECO:0007669"/>
    <property type="project" value="InterPro"/>
</dbReference>
<evidence type="ECO:0000256" key="2">
    <source>
        <dbReference type="ARBA" id="ARBA00022679"/>
    </source>
</evidence>
<gene>
    <name evidence="9" type="ORF">J8273_4210</name>
</gene>
<feature type="domain" description="EF-hand" evidence="8">
    <location>
        <begin position="104"/>
        <end position="139"/>
    </location>
</feature>
<evidence type="ECO:0000256" key="3">
    <source>
        <dbReference type="ARBA" id="ARBA00022741"/>
    </source>
</evidence>
<keyword evidence="4 9" id="KW-0418">Kinase</keyword>
<dbReference type="GO" id="GO:0005524">
    <property type="term" value="F:ATP binding"/>
    <property type="evidence" value="ECO:0007669"/>
    <property type="project" value="UniProtKB-UniRule"/>
</dbReference>
<keyword evidence="5 6" id="KW-0067">ATP-binding</keyword>
<dbReference type="InterPro" id="IPR017441">
    <property type="entry name" value="Protein_kinase_ATP_BS"/>
</dbReference>
<evidence type="ECO:0000256" key="6">
    <source>
        <dbReference type="PROSITE-ProRule" id="PRU10141"/>
    </source>
</evidence>
<keyword evidence="3 6" id="KW-0547">Nucleotide-binding</keyword>
<dbReference type="Gene3D" id="1.10.510.10">
    <property type="entry name" value="Transferase(Phosphotransferase) domain 1"/>
    <property type="match status" value="1"/>
</dbReference>
<dbReference type="GO" id="GO:0004713">
    <property type="term" value="F:protein tyrosine kinase activity"/>
    <property type="evidence" value="ECO:0007669"/>
    <property type="project" value="InterPro"/>
</dbReference>
<dbReference type="GO" id="GO:0035556">
    <property type="term" value="P:intracellular signal transduction"/>
    <property type="evidence" value="ECO:0007669"/>
    <property type="project" value="TreeGrafter"/>
</dbReference>
<protein>
    <submittedName>
        <fullName evidence="9">Serine/threonine protein kinase</fullName>
    </submittedName>
</protein>
<dbReference type="InterPro" id="IPR002048">
    <property type="entry name" value="EF_hand_dom"/>
</dbReference>
<keyword evidence="1 9" id="KW-0723">Serine/threonine-protein kinase</keyword>
<dbReference type="SMART" id="SM00054">
    <property type="entry name" value="EFh"/>
    <property type="match status" value="2"/>
</dbReference>
<dbReference type="PANTHER" id="PTHR24346">
    <property type="entry name" value="MAP/MICROTUBULE AFFINITY-REGULATING KINASE"/>
    <property type="match status" value="1"/>
</dbReference>
<dbReference type="GO" id="GO:0005737">
    <property type="term" value="C:cytoplasm"/>
    <property type="evidence" value="ECO:0007669"/>
    <property type="project" value="TreeGrafter"/>
</dbReference>
<dbReference type="EMBL" id="JAHDYR010000015">
    <property type="protein sequence ID" value="KAG9394536.1"/>
    <property type="molecule type" value="Genomic_DNA"/>
</dbReference>
<dbReference type="PROSITE" id="PS50222">
    <property type="entry name" value="EF_HAND_2"/>
    <property type="match status" value="2"/>
</dbReference>
<evidence type="ECO:0000313" key="10">
    <source>
        <dbReference type="Proteomes" id="UP000717585"/>
    </source>
</evidence>
<organism evidence="9 10">
    <name type="scientific">Carpediemonas membranifera</name>
    <dbReference type="NCBI Taxonomy" id="201153"/>
    <lineage>
        <taxon>Eukaryota</taxon>
        <taxon>Metamonada</taxon>
        <taxon>Carpediemonas-like organisms</taxon>
        <taxon>Carpediemonas</taxon>
    </lineage>
</organism>
<dbReference type="SMART" id="SM00219">
    <property type="entry name" value="TyrKc"/>
    <property type="match status" value="1"/>
</dbReference>
<evidence type="ECO:0000256" key="5">
    <source>
        <dbReference type="ARBA" id="ARBA00022840"/>
    </source>
</evidence>
<evidence type="ECO:0000256" key="4">
    <source>
        <dbReference type="ARBA" id="ARBA00022777"/>
    </source>
</evidence>
<reference evidence="9" key="1">
    <citation type="submission" date="2021-05" db="EMBL/GenBank/DDBJ databases">
        <title>A free-living protist that lacks canonical eukaryotic 1 DNA replication and segregation systems.</title>
        <authorList>
            <person name="Salas-Leiva D.E."/>
            <person name="Tromer E.C."/>
            <person name="Curtis B.A."/>
            <person name="Jerlstrom-Hultqvist J."/>
            <person name="Kolisko M."/>
            <person name="Yi Z."/>
            <person name="Salas-Leiva J.S."/>
            <person name="Gallot-Lavallee L."/>
            <person name="Kops G.J.P.L."/>
            <person name="Archibald J.M."/>
            <person name="Simpson A.G.B."/>
            <person name="Roger A.J."/>
        </authorList>
    </citation>
    <scope>NUCLEOTIDE SEQUENCE</scope>
    <source>
        <strain evidence="9">BICM</strain>
    </source>
</reference>